<feature type="compositionally biased region" description="Basic and acidic residues" evidence="1">
    <location>
        <begin position="56"/>
        <end position="76"/>
    </location>
</feature>
<protein>
    <submittedName>
        <fullName evidence="2">Uncharacterized protein</fullName>
    </submittedName>
</protein>
<dbReference type="AlphaFoldDB" id="A0AAV5UZN8"/>
<reference evidence="2" key="1">
    <citation type="submission" date="2023-10" db="EMBL/GenBank/DDBJ databases">
        <title>Genome assembly of Pristionchus species.</title>
        <authorList>
            <person name="Yoshida K."/>
            <person name="Sommer R.J."/>
        </authorList>
    </citation>
    <scope>NUCLEOTIDE SEQUENCE</scope>
    <source>
        <strain evidence="2">RS5133</strain>
    </source>
</reference>
<feature type="region of interest" description="Disordered" evidence="1">
    <location>
        <begin position="54"/>
        <end position="138"/>
    </location>
</feature>
<organism evidence="2 3">
    <name type="scientific">Pristionchus fissidentatus</name>
    <dbReference type="NCBI Taxonomy" id="1538716"/>
    <lineage>
        <taxon>Eukaryota</taxon>
        <taxon>Metazoa</taxon>
        <taxon>Ecdysozoa</taxon>
        <taxon>Nematoda</taxon>
        <taxon>Chromadorea</taxon>
        <taxon>Rhabditida</taxon>
        <taxon>Rhabditina</taxon>
        <taxon>Diplogasteromorpha</taxon>
        <taxon>Diplogasteroidea</taxon>
        <taxon>Neodiplogasteridae</taxon>
        <taxon>Pristionchus</taxon>
    </lineage>
</organism>
<keyword evidence="3" id="KW-1185">Reference proteome</keyword>
<name>A0AAV5UZN8_9BILA</name>
<proteinExistence type="predicted"/>
<comment type="caution">
    <text evidence="2">The sequence shown here is derived from an EMBL/GenBank/DDBJ whole genome shotgun (WGS) entry which is preliminary data.</text>
</comment>
<sequence>MDQNSPEAYGSFLYIRNVDRGRVLWGPRKDRAESREILGPGIAEAGSRRLVSVHGDGMREDGCEREEDGRSEHQAEETADYCPIIGSISDHQRDDGEPEETHEDDHVGQLPGRLEHLLPQIGPRDGLEVGEVHRLPRQ</sequence>
<evidence type="ECO:0000313" key="2">
    <source>
        <dbReference type="EMBL" id="GMT11562.1"/>
    </source>
</evidence>
<dbReference type="Proteomes" id="UP001432322">
    <property type="component" value="Unassembled WGS sequence"/>
</dbReference>
<evidence type="ECO:0000256" key="1">
    <source>
        <dbReference type="SAM" id="MobiDB-lite"/>
    </source>
</evidence>
<accession>A0AAV5UZN8</accession>
<evidence type="ECO:0000313" key="3">
    <source>
        <dbReference type="Proteomes" id="UP001432322"/>
    </source>
</evidence>
<dbReference type="EMBL" id="BTSY01000001">
    <property type="protein sequence ID" value="GMT11562.1"/>
    <property type="molecule type" value="Genomic_DNA"/>
</dbReference>
<gene>
    <name evidence="2" type="ORF">PFISCL1PPCAC_2859</name>
</gene>
<feature type="compositionally biased region" description="Basic and acidic residues" evidence="1">
    <location>
        <begin position="125"/>
        <end position="138"/>
    </location>
</feature>